<dbReference type="Pfam" id="PF00139">
    <property type="entry name" value="Lectin_legB"/>
    <property type="match status" value="1"/>
</dbReference>
<dbReference type="GO" id="GO:0030246">
    <property type="term" value="F:carbohydrate binding"/>
    <property type="evidence" value="ECO:0007669"/>
    <property type="project" value="UniProtKB-KW"/>
</dbReference>
<evidence type="ECO:0000256" key="8">
    <source>
        <dbReference type="ARBA" id="ARBA00022692"/>
    </source>
</evidence>
<evidence type="ECO:0000256" key="4">
    <source>
        <dbReference type="ARBA" id="ARBA00010217"/>
    </source>
</evidence>
<dbReference type="GO" id="GO:0005886">
    <property type="term" value="C:plasma membrane"/>
    <property type="evidence" value="ECO:0007669"/>
    <property type="project" value="UniProtKB-SubCell"/>
</dbReference>
<proteinExistence type="inferred from homology"/>
<keyword evidence="13" id="KW-1133">Transmembrane helix</keyword>
<dbReference type="Gramene" id="AUR62012023-RA">
    <property type="protein sequence ID" value="AUR62012023-RA:cds"/>
    <property type="gene ID" value="AUR62012023"/>
</dbReference>
<evidence type="ECO:0000256" key="9">
    <source>
        <dbReference type="ARBA" id="ARBA00022729"/>
    </source>
</evidence>
<dbReference type="OMA" id="NCIKSWE"/>
<keyword evidence="9" id="KW-0732">Signal</keyword>
<dbReference type="GO" id="GO:0005524">
    <property type="term" value="F:ATP binding"/>
    <property type="evidence" value="ECO:0007669"/>
    <property type="project" value="UniProtKB-UniRule"/>
</dbReference>
<comment type="subcellular location">
    <subcellularLocation>
        <location evidence="1">Cell membrane</location>
    </subcellularLocation>
    <subcellularLocation>
        <location evidence="2">Membrane</location>
        <topology evidence="2">Single-pass type I membrane protein</topology>
    </subcellularLocation>
</comment>
<comment type="similarity">
    <text evidence="3">In the N-terminal section; belongs to the leguminous lectin family.</text>
</comment>
<dbReference type="Pfam" id="PF07714">
    <property type="entry name" value="PK_Tyr_Ser-Thr"/>
    <property type="match status" value="2"/>
</dbReference>
<protein>
    <recommendedName>
        <fullName evidence="5">non-specific serine/threonine protein kinase</fullName>
        <ecNumber evidence="5">2.7.11.1</ecNumber>
    </recommendedName>
</protein>
<evidence type="ECO:0000256" key="12">
    <source>
        <dbReference type="ARBA" id="ARBA00022840"/>
    </source>
</evidence>
<sequence>MWKKGRVASFNSTFVLNVSPFSGPPGDGLGFILCKDSNVPNNSLDKWLGIVNAKTNGSSQASIVAVEFDTKKSFAEDLDNNHVGLNINSIFSKHQTSLNSSGIFISNGTNITAMILYDGDTKTMNISVFQGKKVGTKPPIMSIPNLDLSQYLPEMVYVGFSASTGQVAIERNCILEWYFTFDELGEESKFPRWVWIVVAVSTLDSLCGIGVTAGYFCYKRKQRPLNSYDLPIFTGVSPKQLKLKDLKAATGNFNRKNELGGGGFGIVYKGNLEGQFVAVKRVKDTPKGMQNLIAEVTTIGSLHHKNLVELIGWCYEGSELLLVYEYMQNRSLDTFLYWYMAPELFLRGKATTETDVFAFGVLALVLATGKKPGIQDEQSESSTCIIDWVWELNSLDSVTDAIDPKLKGNYDEREAKHMLILGLACCHPNPNMRPSMGYVLQVLLGEAILPTVSLEKPAFVWPAPSPSFTHEHSYSGGMLSTFSSINGRTLD</sequence>
<keyword evidence="6" id="KW-1003">Cell membrane</keyword>
<keyword evidence="16" id="KW-0325">Glycoprotein</keyword>
<dbReference type="Gene3D" id="3.30.200.20">
    <property type="entry name" value="Phosphorylase Kinase, domain 1"/>
    <property type="match status" value="1"/>
</dbReference>
<reference evidence="19" key="2">
    <citation type="submission" date="2021-03" db="UniProtKB">
        <authorList>
            <consortium name="EnsemblPlants"/>
        </authorList>
    </citation>
    <scope>IDENTIFICATION</scope>
</reference>
<keyword evidence="12 17" id="KW-0067">ATP-binding</keyword>
<accession>A0A803LFR7</accession>
<evidence type="ECO:0000313" key="19">
    <source>
        <dbReference type="EnsemblPlants" id="AUR62012023-RA:cds"/>
    </source>
</evidence>
<dbReference type="CDD" id="cd06899">
    <property type="entry name" value="lectin_legume_LecRK_Arcelin_ConA"/>
    <property type="match status" value="1"/>
</dbReference>
<evidence type="ECO:0000256" key="17">
    <source>
        <dbReference type="PROSITE-ProRule" id="PRU10141"/>
    </source>
</evidence>
<dbReference type="Gene3D" id="2.60.120.200">
    <property type="match status" value="1"/>
</dbReference>
<evidence type="ECO:0000256" key="5">
    <source>
        <dbReference type="ARBA" id="ARBA00012513"/>
    </source>
</evidence>
<evidence type="ECO:0000256" key="13">
    <source>
        <dbReference type="ARBA" id="ARBA00022989"/>
    </source>
</evidence>
<evidence type="ECO:0000256" key="2">
    <source>
        <dbReference type="ARBA" id="ARBA00004479"/>
    </source>
</evidence>
<dbReference type="InterPro" id="IPR017441">
    <property type="entry name" value="Protein_kinase_ATP_BS"/>
</dbReference>
<dbReference type="PROSITE" id="PS00307">
    <property type="entry name" value="LECTIN_LEGUME_BETA"/>
    <property type="match status" value="1"/>
</dbReference>
<keyword evidence="7" id="KW-0723">Serine/threonine-protein kinase</keyword>
<keyword evidence="7" id="KW-0808">Transferase</keyword>
<dbReference type="AlphaFoldDB" id="A0A803LFR7"/>
<feature type="binding site" evidence="17">
    <location>
        <position position="280"/>
    </location>
    <ligand>
        <name>ATP</name>
        <dbReference type="ChEBI" id="CHEBI:30616"/>
    </ligand>
</feature>
<evidence type="ECO:0000259" key="18">
    <source>
        <dbReference type="PROSITE" id="PS50011"/>
    </source>
</evidence>
<dbReference type="InterPro" id="IPR011009">
    <property type="entry name" value="Kinase-like_dom_sf"/>
</dbReference>
<evidence type="ECO:0000256" key="1">
    <source>
        <dbReference type="ARBA" id="ARBA00004236"/>
    </source>
</evidence>
<dbReference type="SUPFAM" id="SSF49899">
    <property type="entry name" value="Concanavalin A-like lectins/glucanases"/>
    <property type="match status" value="1"/>
</dbReference>
<keyword evidence="10" id="KW-0430">Lectin</keyword>
<evidence type="ECO:0000256" key="14">
    <source>
        <dbReference type="ARBA" id="ARBA00023136"/>
    </source>
</evidence>
<dbReference type="PROSITE" id="PS50011">
    <property type="entry name" value="PROTEIN_KINASE_DOM"/>
    <property type="match status" value="1"/>
</dbReference>
<evidence type="ECO:0000256" key="7">
    <source>
        <dbReference type="ARBA" id="ARBA00022527"/>
    </source>
</evidence>
<name>A0A803LFR7_CHEQI</name>
<keyword evidence="8" id="KW-0812">Transmembrane</keyword>
<evidence type="ECO:0000313" key="20">
    <source>
        <dbReference type="Proteomes" id="UP000596660"/>
    </source>
</evidence>
<keyword evidence="20" id="KW-1185">Reference proteome</keyword>
<keyword evidence="7" id="KW-0418">Kinase</keyword>
<dbReference type="InterPro" id="IPR050528">
    <property type="entry name" value="L-type_Lectin-RKs"/>
</dbReference>
<reference evidence="19" key="1">
    <citation type="journal article" date="2017" name="Nature">
        <title>The genome of Chenopodium quinoa.</title>
        <authorList>
            <person name="Jarvis D.E."/>
            <person name="Ho Y.S."/>
            <person name="Lightfoot D.J."/>
            <person name="Schmoeckel S.M."/>
            <person name="Li B."/>
            <person name="Borm T.J.A."/>
            <person name="Ohyanagi H."/>
            <person name="Mineta K."/>
            <person name="Michell C.T."/>
            <person name="Saber N."/>
            <person name="Kharbatia N.M."/>
            <person name="Rupper R.R."/>
            <person name="Sharp A.R."/>
            <person name="Dally N."/>
            <person name="Boughton B.A."/>
            <person name="Woo Y.H."/>
            <person name="Gao G."/>
            <person name="Schijlen E.G.W.M."/>
            <person name="Guo X."/>
            <person name="Momin A.A."/>
            <person name="Negrao S."/>
            <person name="Al-Babili S."/>
            <person name="Gehring C."/>
            <person name="Roessner U."/>
            <person name="Jung C."/>
            <person name="Murphy K."/>
            <person name="Arold S.T."/>
            <person name="Gojobori T."/>
            <person name="van der Linden C.G."/>
            <person name="van Loo E.N."/>
            <person name="Jellen E.N."/>
            <person name="Maughan P.J."/>
            <person name="Tester M."/>
        </authorList>
    </citation>
    <scope>NUCLEOTIDE SEQUENCE [LARGE SCALE GENOMIC DNA]</scope>
    <source>
        <strain evidence="19">cv. PI 614886</strain>
    </source>
</reference>
<dbReference type="InterPro" id="IPR013320">
    <property type="entry name" value="ConA-like_dom_sf"/>
</dbReference>
<evidence type="ECO:0000256" key="10">
    <source>
        <dbReference type="ARBA" id="ARBA00022734"/>
    </source>
</evidence>
<feature type="domain" description="Protein kinase" evidence="18">
    <location>
        <begin position="253"/>
        <end position="491"/>
    </location>
</feature>
<dbReference type="Proteomes" id="UP000596660">
    <property type="component" value="Unplaced"/>
</dbReference>
<evidence type="ECO:0000256" key="6">
    <source>
        <dbReference type="ARBA" id="ARBA00022475"/>
    </source>
</evidence>
<dbReference type="PANTHER" id="PTHR27007">
    <property type="match status" value="1"/>
</dbReference>
<keyword evidence="15" id="KW-0675">Receptor</keyword>
<dbReference type="PROSITE" id="PS00107">
    <property type="entry name" value="PROTEIN_KINASE_ATP"/>
    <property type="match status" value="1"/>
</dbReference>
<evidence type="ECO:0000256" key="3">
    <source>
        <dbReference type="ARBA" id="ARBA00008536"/>
    </source>
</evidence>
<evidence type="ECO:0000256" key="15">
    <source>
        <dbReference type="ARBA" id="ARBA00023170"/>
    </source>
</evidence>
<keyword evidence="14" id="KW-0472">Membrane</keyword>
<dbReference type="GO" id="GO:0051707">
    <property type="term" value="P:response to other organism"/>
    <property type="evidence" value="ECO:0007669"/>
    <property type="project" value="UniProtKB-ARBA"/>
</dbReference>
<comment type="similarity">
    <text evidence="4">In the C-terminal section; belongs to the protein kinase superfamily. Ser/Thr protein kinase family.</text>
</comment>
<organism evidence="19 20">
    <name type="scientific">Chenopodium quinoa</name>
    <name type="common">Quinoa</name>
    <dbReference type="NCBI Taxonomy" id="63459"/>
    <lineage>
        <taxon>Eukaryota</taxon>
        <taxon>Viridiplantae</taxon>
        <taxon>Streptophyta</taxon>
        <taxon>Embryophyta</taxon>
        <taxon>Tracheophyta</taxon>
        <taxon>Spermatophyta</taxon>
        <taxon>Magnoliopsida</taxon>
        <taxon>eudicotyledons</taxon>
        <taxon>Gunneridae</taxon>
        <taxon>Pentapetalae</taxon>
        <taxon>Caryophyllales</taxon>
        <taxon>Chenopodiaceae</taxon>
        <taxon>Chenopodioideae</taxon>
        <taxon>Atripliceae</taxon>
        <taxon>Chenopodium</taxon>
    </lineage>
</organism>
<dbReference type="GO" id="GO:0006952">
    <property type="term" value="P:defense response"/>
    <property type="evidence" value="ECO:0007669"/>
    <property type="project" value="UniProtKB-ARBA"/>
</dbReference>
<evidence type="ECO:0000256" key="16">
    <source>
        <dbReference type="ARBA" id="ARBA00023180"/>
    </source>
</evidence>
<evidence type="ECO:0000256" key="11">
    <source>
        <dbReference type="ARBA" id="ARBA00022741"/>
    </source>
</evidence>
<dbReference type="SUPFAM" id="SSF56112">
    <property type="entry name" value="Protein kinase-like (PK-like)"/>
    <property type="match status" value="1"/>
</dbReference>
<dbReference type="EC" id="2.7.11.1" evidence="5"/>
<dbReference type="GO" id="GO:0004674">
    <property type="term" value="F:protein serine/threonine kinase activity"/>
    <property type="evidence" value="ECO:0007669"/>
    <property type="project" value="UniProtKB-KW"/>
</dbReference>
<dbReference type="InterPro" id="IPR000719">
    <property type="entry name" value="Prot_kinase_dom"/>
</dbReference>
<dbReference type="InterPro" id="IPR019825">
    <property type="entry name" value="Lectin_legB_Mn/Ca_BS"/>
</dbReference>
<dbReference type="Gene3D" id="1.10.510.10">
    <property type="entry name" value="Transferase(Phosphotransferase) domain 1"/>
    <property type="match status" value="1"/>
</dbReference>
<dbReference type="InterPro" id="IPR001220">
    <property type="entry name" value="Legume_lectin_dom"/>
</dbReference>
<dbReference type="InterPro" id="IPR001245">
    <property type="entry name" value="Ser-Thr/Tyr_kinase_cat_dom"/>
</dbReference>
<keyword evidence="11 17" id="KW-0547">Nucleotide-binding</keyword>
<dbReference type="EnsemblPlants" id="AUR62012023-RA">
    <property type="protein sequence ID" value="AUR62012023-RA:cds"/>
    <property type="gene ID" value="AUR62012023"/>
</dbReference>